<feature type="binding site" evidence="8">
    <location>
        <position position="315"/>
    </location>
    <ligand>
        <name>ATP</name>
        <dbReference type="ChEBI" id="CHEBI:30616"/>
    </ligand>
</feature>
<feature type="region of interest" description="Disordered" evidence="9">
    <location>
        <begin position="307"/>
        <end position="326"/>
    </location>
</feature>
<evidence type="ECO:0000256" key="1">
    <source>
        <dbReference type="ARBA" id="ARBA00022490"/>
    </source>
</evidence>
<dbReference type="Gene3D" id="3.30.2130.30">
    <property type="match status" value="1"/>
</dbReference>
<dbReference type="InterPro" id="IPR049962">
    <property type="entry name" value="THUMP_ThiI"/>
</dbReference>
<feature type="compositionally biased region" description="Polar residues" evidence="9">
    <location>
        <begin position="308"/>
        <end position="322"/>
    </location>
</feature>
<dbReference type="CDD" id="cd11716">
    <property type="entry name" value="THUMP_ThiI"/>
    <property type="match status" value="1"/>
</dbReference>
<dbReference type="InterPro" id="IPR020536">
    <property type="entry name" value="ThiI_AANH"/>
</dbReference>
<dbReference type="GO" id="GO:0005524">
    <property type="term" value="F:ATP binding"/>
    <property type="evidence" value="ECO:0007669"/>
    <property type="project" value="UniProtKB-UniRule"/>
</dbReference>
<feature type="binding site" evidence="8">
    <location>
        <begin position="201"/>
        <end position="202"/>
    </location>
    <ligand>
        <name>ATP</name>
        <dbReference type="ChEBI" id="CHEBI:30616"/>
    </ligand>
</feature>
<feature type="region of interest" description="Disordered" evidence="9">
    <location>
        <begin position="366"/>
        <end position="385"/>
    </location>
</feature>
<feature type="domain" description="THUMP" evidence="10">
    <location>
        <begin position="76"/>
        <end position="183"/>
    </location>
</feature>
<evidence type="ECO:0000256" key="7">
    <source>
        <dbReference type="ARBA" id="ARBA00022977"/>
    </source>
</evidence>
<evidence type="ECO:0000256" key="4">
    <source>
        <dbReference type="ARBA" id="ARBA00022741"/>
    </source>
</evidence>
<keyword evidence="2 8" id="KW-0820">tRNA-binding</keyword>
<sequence>MNAENVVVVGYGEFGTKSSEVRAKMTKRLADSVRAALADAELPGTVDRRWSRLVVELRSTGRKTQCGDLAETTAADSVAERVATLPGTVWARPAVRTDATLAAVCDALRTLASERGHTAEESFAVESRRVGPPSAHPFSSRDLKVEGGSAVEAATDAPVDLDRPDRTYRIEVRDDEAFVSAVQSDGPGGLPVGTQGRVVALLSGGIDSPVAAWRMMRRGCSVVPVYVDLGDYGGADHRARAREVATALSRRAPDEDVRLHVVPGGDVVQTVVEELYDTRMLSLRRAMLAAGEAVAREVDAHAVVTGESLGQKSSQTGPNLATTDPAVSLPVHRPLLTVDKTDIVEEARALGTFSDSTLPVGCERVAPSHPETNATLDAVEDQEPDGLLDSAREAAAERSVVELDP</sequence>
<evidence type="ECO:0000256" key="9">
    <source>
        <dbReference type="SAM" id="MobiDB-lite"/>
    </source>
</evidence>
<dbReference type="STRING" id="553467.SAMN04488063_2966"/>
<dbReference type="Pfam" id="PF22025">
    <property type="entry name" value="ThiI_fer"/>
    <property type="match status" value="1"/>
</dbReference>
<dbReference type="GO" id="GO:0005829">
    <property type="term" value="C:cytosol"/>
    <property type="evidence" value="ECO:0007669"/>
    <property type="project" value="TreeGrafter"/>
</dbReference>
<dbReference type="InterPro" id="IPR014729">
    <property type="entry name" value="Rossmann-like_a/b/a_fold"/>
</dbReference>
<dbReference type="InterPro" id="IPR050102">
    <property type="entry name" value="tRNA_sulfurtransferase_ThiI"/>
</dbReference>
<keyword evidence="6 8" id="KW-0694">RNA-binding</keyword>
<keyword evidence="5 8" id="KW-0067">ATP-binding</keyword>
<dbReference type="GO" id="GO:0009229">
    <property type="term" value="P:thiamine diphosphate biosynthetic process"/>
    <property type="evidence" value="ECO:0007669"/>
    <property type="project" value="UniProtKB-UniRule"/>
</dbReference>
<name>A0A1I2UQS9_9EURY</name>
<dbReference type="GO" id="GO:0002937">
    <property type="term" value="P:tRNA 4-thiouridine biosynthesis"/>
    <property type="evidence" value="ECO:0007669"/>
    <property type="project" value="TreeGrafter"/>
</dbReference>
<proteinExistence type="inferred from homology"/>
<dbReference type="UniPathway" id="UPA00060"/>
<protein>
    <recommendedName>
        <fullName evidence="8">Probable tRNA sulfurtransferase</fullName>
        <ecNumber evidence="8">2.8.1.4</ecNumber>
    </recommendedName>
    <alternativeName>
        <fullName evidence="8">Sulfur carrier protein ThiS sulfurtransferase</fullName>
    </alternativeName>
    <alternativeName>
        <fullName evidence="8">Thiamine biosynthesis protein ThiI</fullName>
    </alternativeName>
    <alternativeName>
        <fullName evidence="8">tRNA 4-thiouridine synthase</fullName>
    </alternativeName>
</protein>
<dbReference type="InterPro" id="IPR004114">
    <property type="entry name" value="THUMP_dom"/>
</dbReference>
<keyword evidence="12" id="KW-1185">Reference proteome</keyword>
<dbReference type="PANTHER" id="PTHR43209">
    <property type="entry name" value="TRNA SULFURTRANSFERASE"/>
    <property type="match status" value="1"/>
</dbReference>
<keyword evidence="3 8" id="KW-0808">Transferase</keyword>
<dbReference type="PANTHER" id="PTHR43209:SF1">
    <property type="entry name" value="TRNA SULFURTRANSFERASE"/>
    <property type="match status" value="1"/>
</dbReference>
<evidence type="ECO:0000313" key="12">
    <source>
        <dbReference type="Proteomes" id="UP000198876"/>
    </source>
</evidence>
<dbReference type="PROSITE" id="PS51165">
    <property type="entry name" value="THUMP"/>
    <property type="match status" value="1"/>
</dbReference>
<dbReference type="SMART" id="SM00981">
    <property type="entry name" value="THUMP"/>
    <property type="match status" value="1"/>
</dbReference>
<comment type="caution">
    <text evidence="8">Lacks conserved residue(s) required for the propagation of feature annotation.</text>
</comment>
<dbReference type="EMBL" id="FOOQ01000004">
    <property type="protein sequence ID" value="SFG79443.1"/>
    <property type="molecule type" value="Genomic_DNA"/>
</dbReference>
<evidence type="ECO:0000256" key="6">
    <source>
        <dbReference type="ARBA" id="ARBA00022884"/>
    </source>
</evidence>
<dbReference type="Proteomes" id="UP000198876">
    <property type="component" value="Unassembled WGS sequence"/>
</dbReference>
<evidence type="ECO:0000313" key="11">
    <source>
        <dbReference type="EMBL" id="SFG79443.1"/>
    </source>
</evidence>
<dbReference type="Pfam" id="PF02926">
    <property type="entry name" value="THUMP"/>
    <property type="match status" value="1"/>
</dbReference>
<keyword evidence="4 8" id="KW-0547">Nucleotide-binding</keyword>
<feature type="binding site" evidence="8">
    <location>
        <position position="284"/>
    </location>
    <ligand>
        <name>ATP</name>
        <dbReference type="ChEBI" id="CHEBI:30616"/>
    </ligand>
</feature>
<comment type="catalytic activity">
    <reaction evidence="8">
        <text>[ThiI sulfur-carrier protein]-S-sulfanyl-L-cysteine + a uridine in tRNA + 2 reduced [2Fe-2S]-[ferredoxin] + ATP + H(+) = [ThiI sulfur-carrier protein]-L-cysteine + a 4-thiouridine in tRNA + 2 oxidized [2Fe-2S]-[ferredoxin] + AMP + diphosphate</text>
        <dbReference type="Rhea" id="RHEA:24176"/>
        <dbReference type="Rhea" id="RHEA-COMP:10000"/>
        <dbReference type="Rhea" id="RHEA-COMP:10001"/>
        <dbReference type="Rhea" id="RHEA-COMP:13337"/>
        <dbReference type="Rhea" id="RHEA-COMP:13338"/>
        <dbReference type="Rhea" id="RHEA-COMP:13339"/>
        <dbReference type="Rhea" id="RHEA-COMP:13340"/>
        <dbReference type="ChEBI" id="CHEBI:15378"/>
        <dbReference type="ChEBI" id="CHEBI:29950"/>
        <dbReference type="ChEBI" id="CHEBI:30616"/>
        <dbReference type="ChEBI" id="CHEBI:33019"/>
        <dbReference type="ChEBI" id="CHEBI:33737"/>
        <dbReference type="ChEBI" id="CHEBI:33738"/>
        <dbReference type="ChEBI" id="CHEBI:61963"/>
        <dbReference type="ChEBI" id="CHEBI:65315"/>
        <dbReference type="ChEBI" id="CHEBI:136798"/>
        <dbReference type="ChEBI" id="CHEBI:456215"/>
        <dbReference type="EC" id="2.8.1.4"/>
    </reaction>
</comment>
<feature type="binding site" evidence="8">
    <location>
        <position position="306"/>
    </location>
    <ligand>
        <name>ATP</name>
        <dbReference type="ChEBI" id="CHEBI:30616"/>
    </ligand>
</feature>
<accession>A0A1I2UQS9</accession>
<dbReference type="Gene3D" id="3.40.50.620">
    <property type="entry name" value="HUPs"/>
    <property type="match status" value="1"/>
</dbReference>
<evidence type="ECO:0000256" key="8">
    <source>
        <dbReference type="HAMAP-Rule" id="MF_00021"/>
    </source>
</evidence>
<keyword evidence="1 8" id="KW-0963">Cytoplasm</keyword>
<comment type="function">
    <text evidence="8">Catalyzes the ATP-dependent transfer of a sulfur to tRNA to produce 4-thiouridine in position 8 of tRNAs, which functions as a near-UV photosensor. Also catalyzes the transfer of sulfur to the sulfur carrier protein ThiS, forming ThiS-thiocarboxylate. This is a step in the synthesis of thiazole, in the thiamine biosynthesis pathway. The sulfur is donated as persulfide by IscS.</text>
</comment>
<evidence type="ECO:0000259" key="10">
    <source>
        <dbReference type="PROSITE" id="PS51165"/>
    </source>
</evidence>
<dbReference type="GO" id="GO:0140741">
    <property type="term" value="F:tRNA-uracil-4 sulfurtransferase activity"/>
    <property type="evidence" value="ECO:0007669"/>
    <property type="project" value="UniProtKB-EC"/>
</dbReference>
<evidence type="ECO:0000256" key="3">
    <source>
        <dbReference type="ARBA" id="ARBA00022679"/>
    </source>
</evidence>
<dbReference type="InterPro" id="IPR054173">
    <property type="entry name" value="ThiI_fer"/>
</dbReference>
<comment type="subcellular location">
    <subcellularLocation>
        <location evidence="8">Cytoplasm</location>
    </subcellularLocation>
</comment>
<gene>
    <name evidence="8" type="primary">thiI</name>
    <name evidence="11" type="ORF">SAMN04488063_2966</name>
</gene>
<dbReference type="GO" id="GO:0004810">
    <property type="term" value="F:CCA tRNA nucleotidyltransferase activity"/>
    <property type="evidence" value="ECO:0007669"/>
    <property type="project" value="InterPro"/>
</dbReference>
<dbReference type="RefSeq" id="WP_245781372.1">
    <property type="nucleotide sequence ID" value="NZ_FOOQ01000004.1"/>
</dbReference>
<organism evidence="11 12">
    <name type="scientific">Halopelagius inordinatus</name>
    <dbReference type="NCBI Taxonomy" id="553467"/>
    <lineage>
        <taxon>Archaea</taxon>
        <taxon>Methanobacteriati</taxon>
        <taxon>Methanobacteriota</taxon>
        <taxon>Stenosarchaea group</taxon>
        <taxon>Halobacteria</taxon>
        <taxon>Halobacteriales</taxon>
        <taxon>Haloferacaceae</taxon>
    </lineage>
</organism>
<dbReference type="SUPFAM" id="SSF52402">
    <property type="entry name" value="Adenine nucleotide alpha hydrolases-like"/>
    <property type="match status" value="1"/>
</dbReference>
<comment type="similarity">
    <text evidence="8">Belongs to the ThiI family.</text>
</comment>
<comment type="catalytic activity">
    <reaction evidence="8">
        <text>[ThiS sulfur-carrier protein]-C-terminal Gly-Gly-AMP + S-sulfanyl-L-cysteinyl-[cysteine desulfurase] + AH2 = [ThiS sulfur-carrier protein]-C-terminal-Gly-aminoethanethioate + L-cysteinyl-[cysteine desulfurase] + A + AMP + 2 H(+)</text>
        <dbReference type="Rhea" id="RHEA:43340"/>
        <dbReference type="Rhea" id="RHEA-COMP:12157"/>
        <dbReference type="Rhea" id="RHEA-COMP:12158"/>
        <dbReference type="Rhea" id="RHEA-COMP:12910"/>
        <dbReference type="Rhea" id="RHEA-COMP:19908"/>
        <dbReference type="ChEBI" id="CHEBI:13193"/>
        <dbReference type="ChEBI" id="CHEBI:15378"/>
        <dbReference type="ChEBI" id="CHEBI:17499"/>
        <dbReference type="ChEBI" id="CHEBI:29950"/>
        <dbReference type="ChEBI" id="CHEBI:61963"/>
        <dbReference type="ChEBI" id="CHEBI:90618"/>
        <dbReference type="ChEBI" id="CHEBI:232372"/>
        <dbReference type="ChEBI" id="CHEBI:456215"/>
    </reaction>
</comment>
<dbReference type="EC" id="2.8.1.4" evidence="8"/>
<reference evidence="12" key="1">
    <citation type="submission" date="2016-10" db="EMBL/GenBank/DDBJ databases">
        <authorList>
            <person name="Varghese N."/>
            <person name="Submissions S."/>
        </authorList>
    </citation>
    <scope>NUCLEOTIDE SEQUENCE [LARGE SCALE GENOMIC DNA]</scope>
    <source>
        <strain evidence="12">CGMCC 1.7739</strain>
    </source>
</reference>
<dbReference type="Pfam" id="PF02568">
    <property type="entry name" value="ThiI"/>
    <property type="match status" value="1"/>
</dbReference>
<evidence type="ECO:0000256" key="2">
    <source>
        <dbReference type="ARBA" id="ARBA00022555"/>
    </source>
</evidence>
<evidence type="ECO:0000256" key="5">
    <source>
        <dbReference type="ARBA" id="ARBA00022840"/>
    </source>
</evidence>
<dbReference type="InterPro" id="IPR003720">
    <property type="entry name" value="tRNA_STrfase"/>
</dbReference>
<dbReference type="AlphaFoldDB" id="A0A1I2UQS9"/>
<dbReference type="HAMAP" id="MF_00021">
    <property type="entry name" value="ThiI"/>
    <property type="match status" value="1"/>
</dbReference>
<comment type="pathway">
    <text evidence="8">Cofactor biosynthesis; thiamine diphosphate biosynthesis.</text>
</comment>
<dbReference type="GO" id="GO:0000049">
    <property type="term" value="F:tRNA binding"/>
    <property type="evidence" value="ECO:0007669"/>
    <property type="project" value="UniProtKB-UniRule"/>
</dbReference>
<dbReference type="GO" id="GO:0052837">
    <property type="term" value="P:thiazole biosynthetic process"/>
    <property type="evidence" value="ECO:0007669"/>
    <property type="project" value="TreeGrafter"/>
</dbReference>
<dbReference type="GO" id="GO:0009228">
    <property type="term" value="P:thiamine biosynthetic process"/>
    <property type="evidence" value="ECO:0007669"/>
    <property type="project" value="UniProtKB-KW"/>
</dbReference>
<keyword evidence="7 8" id="KW-0784">Thiamine biosynthesis</keyword>
<dbReference type="SUPFAM" id="SSF143437">
    <property type="entry name" value="THUMP domain-like"/>
    <property type="match status" value="1"/>
</dbReference>